<dbReference type="PANTHER" id="PTHR33164:SF43">
    <property type="entry name" value="HTH-TYPE TRANSCRIPTIONAL REPRESSOR YETL"/>
    <property type="match status" value="1"/>
</dbReference>
<dbReference type="AlphaFoldDB" id="A0A0G3XFK6"/>
<dbReference type="Proteomes" id="UP000035287">
    <property type="component" value="Chromosome"/>
</dbReference>
<organism evidence="4 5">
    <name type="scientific">Croceicoccus naphthovorans</name>
    <dbReference type="NCBI Taxonomy" id="1348774"/>
    <lineage>
        <taxon>Bacteria</taxon>
        <taxon>Pseudomonadati</taxon>
        <taxon>Pseudomonadota</taxon>
        <taxon>Alphaproteobacteria</taxon>
        <taxon>Sphingomonadales</taxon>
        <taxon>Erythrobacteraceae</taxon>
        <taxon>Croceicoccus</taxon>
    </lineage>
</organism>
<dbReference type="PROSITE" id="PS50995">
    <property type="entry name" value="HTH_MARR_2"/>
    <property type="match status" value="1"/>
</dbReference>
<dbReference type="Gene3D" id="1.10.10.10">
    <property type="entry name" value="Winged helix-like DNA-binding domain superfamily/Winged helix DNA-binding domain"/>
    <property type="match status" value="1"/>
</dbReference>
<sequence>MTAKGAPLTDADYAALASFRHAIREFLGFSEARAADVGLTPQQHQALLAIRGSEADQPTIGYVAERLVLKPHSVTGLIDRLESMELVTRHVAEDDRRRALLQLTPRAHDLLAALSMAHREEIRRIRPLLSDILHHLGE</sequence>
<dbReference type="SMART" id="SM00347">
    <property type="entry name" value="HTH_MARR"/>
    <property type="match status" value="1"/>
</dbReference>
<dbReference type="GO" id="GO:0003677">
    <property type="term" value="F:DNA binding"/>
    <property type="evidence" value="ECO:0007669"/>
    <property type="project" value="UniProtKB-KW"/>
</dbReference>
<accession>A0A0G3XFK6</accession>
<evidence type="ECO:0000256" key="1">
    <source>
        <dbReference type="ARBA" id="ARBA00023015"/>
    </source>
</evidence>
<keyword evidence="5" id="KW-1185">Reference proteome</keyword>
<keyword evidence="3" id="KW-0804">Transcription</keyword>
<evidence type="ECO:0000256" key="2">
    <source>
        <dbReference type="ARBA" id="ARBA00023125"/>
    </source>
</evidence>
<dbReference type="InterPro" id="IPR023187">
    <property type="entry name" value="Tscrpt_reg_MarR-type_CS"/>
</dbReference>
<gene>
    <name evidence="4" type="ORF">AB433_04415</name>
</gene>
<dbReference type="RefSeq" id="WP_047820089.1">
    <property type="nucleotide sequence ID" value="NZ_CP011770.1"/>
</dbReference>
<keyword evidence="2" id="KW-0238">DNA-binding</keyword>
<dbReference type="Pfam" id="PF12802">
    <property type="entry name" value="MarR_2"/>
    <property type="match status" value="1"/>
</dbReference>
<dbReference type="PROSITE" id="PS01117">
    <property type="entry name" value="HTH_MARR_1"/>
    <property type="match status" value="1"/>
</dbReference>
<dbReference type="InterPro" id="IPR039422">
    <property type="entry name" value="MarR/SlyA-like"/>
</dbReference>
<dbReference type="PATRIC" id="fig|1348774.3.peg.928"/>
<proteinExistence type="predicted"/>
<keyword evidence="1" id="KW-0805">Transcription regulation</keyword>
<evidence type="ECO:0000313" key="5">
    <source>
        <dbReference type="Proteomes" id="UP000035287"/>
    </source>
</evidence>
<dbReference type="SUPFAM" id="SSF46785">
    <property type="entry name" value="Winged helix' DNA-binding domain"/>
    <property type="match status" value="1"/>
</dbReference>
<dbReference type="STRING" id="1348774.AB433_04415"/>
<dbReference type="PANTHER" id="PTHR33164">
    <property type="entry name" value="TRANSCRIPTIONAL REGULATOR, MARR FAMILY"/>
    <property type="match status" value="1"/>
</dbReference>
<dbReference type="InterPro" id="IPR000835">
    <property type="entry name" value="HTH_MarR-typ"/>
</dbReference>
<dbReference type="OrthoDB" id="9807800at2"/>
<dbReference type="GO" id="GO:0003700">
    <property type="term" value="F:DNA-binding transcription factor activity"/>
    <property type="evidence" value="ECO:0007669"/>
    <property type="project" value="InterPro"/>
</dbReference>
<dbReference type="InterPro" id="IPR036388">
    <property type="entry name" value="WH-like_DNA-bd_sf"/>
</dbReference>
<evidence type="ECO:0000313" key="4">
    <source>
        <dbReference type="EMBL" id="AKM09399.1"/>
    </source>
</evidence>
<name>A0A0G3XFK6_9SPHN</name>
<dbReference type="KEGG" id="cna:AB433_04415"/>
<dbReference type="EMBL" id="CP011770">
    <property type="protein sequence ID" value="AKM09399.1"/>
    <property type="molecule type" value="Genomic_DNA"/>
</dbReference>
<dbReference type="InterPro" id="IPR036390">
    <property type="entry name" value="WH_DNA-bd_sf"/>
</dbReference>
<dbReference type="GO" id="GO:0006950">
    <property type="term" value="P:response to stress"/>
    <property type="evidence" value="ECO:0007669"/>
    <property type="project" value="TreeGrafter"/>
</dbReference>
<evidence type="ECO:0000256" key="3">
    <source>
        <dbReference type="ARBA" id="ARBA00023163"/>
    </source>
</evidence>
<protein>
    <submittedName>
        <fullName evidence="4">MarR family transcriptional regulator</fullName>
    </submittedName>
</protein>
<reference evidence="4 5" key="1">
    <citation type="submission" date="2015-06" db="EMBL/GenBank/DDBJ databases">
        <authorList>
            <person name="Zeng Y."/>
            <person name="Huang Y."/>
        </authorList>
    </citation>
    <scope>NUCLEOTIDE SEQUENCE [LARGE SCALE GENOMIC DNA]</scope>
    <source>
        <strain evidence="4 5">PQ-2</strain>
    </source>
</reference>